<evidence type="ECO:0000256" key="4">
    <source>
        <dbReference type="ARBA" id="ARBA00023040"/>
    </source>
</evidence>
<dbReference type="Pfam" id="PF00001">
    <property type="entry name" value="7tm_1"/>
    <property type="match status" value="1"/>
</dbReference>
<keyword evidence="12" id="KW-1185">Reference proteome</keyword>
<dbReference type="PRINTS" id="PR00237">
    <property type="entry name" value="GPCRRHODOPSN"/>
</dbReference>
<dbReference type="PANTHER" id="PTHR24243:SF230">
    <property type="entry name" value="G-PROTEIN COUPLED RECEPTORS FAMILY 1 PROFILE DOMAIN-CONTAINING PROTEIN"/>
    <property type="match status" value="1"/>
</dbReference>
<dbReference type="SUPFAM" id="SSF81321">
    <property type="entry name" value="Family A G protein-coupled receptor-like"/>
    <property type="match status" value="1"/>
</dbReference>
<comment type="subcellular location">
    <subcellularLocation>
        <location evidence="1">Membrane</location>
        <topology evidence="1">Multi-pass membrane protein</topology>
    </subcellularLocation>
</comment>
<dbReference type="InterPro" id="IPR017452">
    <property type="entry name" value="GPCR_Rhodpsn_7TM"/>
</dbReference>
<feature type="transmembrane region" description="Helical" evidence="9">
    <location>
        <begin position="208"/>
        <end position="230"/>
    </location>
</feature>
<dbReference type="AlphaFoldDB" id="A0ABD0M394"/>
<keyword evidence="7" id="KW-0807">Transducer</keyword>
<feature type="transmembrane region" description="Helical" evidence="9">
    <location>
        <begin position="418"/>
        <end position="442"/>
    </location>
</feature>
<evidence type="ECO:0000256" key="2">
    <source>
        <dbReference type="ARBA" id="ARBA00022692"/>
    </source>
</evidence>
<dbReference type="Proteomes" id="UP001519460">
    <property type="component" value="Unassembled WGS sequence"/>
</dbReference>
<evidence type="ECO:0000259" key="10">
    <source>
        <dbReference type="PROSITE" id="PS50262"/>
    </source>
</evidence>
<dbReference type="PANTHER" id="PTHR24243">
    <property type="entry name" value="G-PROTEIN COUPLED RECEPTOR"/>
    <property type="match status" value="1"/>
</dbReference>
<evidence type="ECO:0000313" key="12">
    <source>
        <dbReference type="Proteomes" id="UP001519460"/>
    </source>
</evidence>
<evidence type="ECO:0000256" key="6">
    <source>
        <dbReference type="ARBA" id="ARBA00023170"/>
    </source>
</evidence>
<dbReference type="EMBL" id="JACVVK020000007">
    <property type="protein sequence ID" value="KAK7506216.1"/>
    <property type="molecule type" value="Genomic_DNA"/>
</dbReference>
<evidence type="ECO:0000256" key="9">
    <source>
        <dbReference type="SAM" id="Phobius"/>
    </source>
</evidence>
<feature type="domain" description="G-protein coupled receptors family 1 profile" evidence="10">
    <location>
        <begin position="53"/>
        <end position="439"/>
    </location>
</feature>
<protein>
    <recommendedName>
        <fullName evidence="10">G-protein coupled receptors family 1 profile domain-containing protein</fullName>
    </recommendedName>
</protein>
<reference evidence="11 12" key="1">
    <citation type="journal article" date="2023" name="Sci. Data">
        <title>Genome assembly of the Korean intertidal mud-creeper Batillaria attramentaria.</title>
        <authorList>
            <person name="Patra A.K."/>
            <person name="Ho P.T."/>
            <person name="Jun S."/>
            <person name="Lee S.J."/>
            <person name="Kim Y."/>
            <person name="Won Y.J."/>
        </authorList>
    </citation>
    <scope>NUCLEOTIDE SEQUENCE [LARGE SCALE GENOMIC DNA]</scope>
    <source>
        <strain evidence="11">Wonlab-2016</strain>
    </source>
</reference>
<evidence type="ECO:0000256" key="5">
    <source>
        <dbReference type="ARBA" id="ARBA00023136"/>
    </source>
</evidence>
<feature type="transmembrane region" description="Helical" evidence="9">
    <location>
        <begin position="45"/>
        <end position="62"/>
    </location>
</feature>
<sequence length="490" mass="54266">PRFEPSGVVEAGLFTIGETALPDWQLEQFPEYRAARALNALGPPALAAVGVTGNVMVLVVLTCSPLRRSACCRYLATIAIADIVLLTMNLFFNFVDVFLHKLRVSDGVCKMYYFVFFTSAHLSAWLLVAVTAQRCVVIRRPMTSHFVTSSRCTILVIGGLVGGSVTLNLHHLVVRELVWSNSTGQYVCYTRGKEWEVFVREYWPWVDAAVYCFLPAACLVVLNTAIVRSLRRAASFRRKHQKGEGAAIPSEPRRTGSAVKSNRLSGGGSSGGNTHSERRRSYFSILTTTSFTEPHNVASDFPLPPQSSTARDEYSARSLQADSDSLIFLSSSSRDLLGTAESQNPTTLAQKQNCEYKANAKARDRKQCEGHRQSRQLTLMPLLASAVFVALSTPIAVVLLVEQVAWDRTTPRQVAVYTLLRIVVNTLMFTNHAVNFLLYCFAGSTFRHHWCRLMCCCSRTGCWRSRGSCGARLCADCCLCVKEQHSFASD</sequence>
<keyword evidence="4" id="KW-0297">G-protein coupled receptor</keyword>
<evidence type="ECO:0000256" key="8">
    <source>
        <dbReference type="SAM" id="MobiDB-lite"/>
    </source>
</evidence>
<keyword evidence="6" id="KW-0675">Receptor</keyword>
<dbReference type="GO" id="GO:0004930">
    <property type="term" value="F:G protein-coupled receptor activity"/>
    <property type="evidence" value="ECO:0007669"/>
    <property type="project" value="UniProtKB-KW"/>
</dbReference>
<feature type="region of interest" description="Disordered" evidence="8">
    <location>
        <begin position="241"/>
        <end position="278"/>
    </location>
</feature>
<evidence type="ECO:0000256" key="3">
    <source>
        <dbReference type="ARBA" id="ARBA00022989"/>
    </source>
</evidence>
<organism evidence="11 12">
    <name type="scientific">Batillaria attramentaria</name>
    <dbReference type="NCBI Taxonomy" id="370345"/>
    <lineage>
        <taxon>Eukaryota</taxon>
        <taxon>Metazoa</taxon>
        <taxon>Spiralia</taxon>
        <taxon>Lophotrochozoa</taxon>
        <taxon>Mollusca</taxon>
        <taxon>Gastropoda</taxon>
        <taxon>Caenogastropoda</taxon>
        <taxon>Sorbeoconcha</taxon>
        <taxon>Cerithioidea</taxon>
        <taxon>Batillariidae</taxon>
        <taxon>Batillaria</taxon>
    </lineage>
</organism>
<evidence type="ECO:0000313" key="11">
    <source>
        <dbReference type="EMBL" id="KAK7506216.1"/>
    </source>
</evidence>
<gene>
    <name evidence="11" type="ORF">BaRGS_00002328</name>
</gene>
<dbReference type="PROSITE" id="PS50262">
    <property type="entry name" value="G_PROTEIN_RECEP_F1_2"/>
    <property type="match status" value="1"/>
</dbReference>
<feature type="transmembrane region" description="Helical" evidence="9">
    <location>
        <begin position="152"/>
        <end position="173"/>
    </location>
</feature>
<accession>A0ABD0M394</accession>
<feature type="non-terminal residue" evidence="11">
    <location>
        <position position="1"/>
    </location>
</feature>
<evidence type="ECO:0000256" key="7">
    <source>
        <dbReference type="ARBA" id="ARBA00023224"/>
    </source>
</evidence>
<keyword evidence="2 9" id="KW-0812">Transmembrane</keyword>
<dbReference type="InterPro" id="IPR000276">
    <property type="entry name" value="GPCR_Rhodpsn"/>
</dbReference>
<evidence type="ECO:0000256" key="1">
    <source>
        <dbReference type="ARBA" id="ARBA00004141"/>
    </source>
</evidence>
<comment type="caution">
    <text evidence="11">The sequence shown here is derived from an EMBL/GenBank/DDBJ whole genome shotgun (WGS) entry which is preliminary data.</text>
</comment>
<feature type="region of interest" description="Disordered" evidence="8">
    <location>
        <begin position="296"/>
        <end position="315"/>
    </location>
</feature>
<proteinExistence type="predicted"/>
<keyword evidence="3 9" id="KW-1133">Transmembrane helix</keyword>
<feature type="transmembrane region" description="Helical" evidence="9">
    <location>
        <begin position="112"/>
        <end position="132"/>
    </location>
</feature>
<feature type="transmembrane region" description="Helical" evidence="9">
    <location>
        <begin position="382"/>
        <end position="406"/>
    </location>
</feature>
<keyword evidence="5 9" id="KW-0472">Membrane</keyword>
<dbReference type="Gene3D" id="1.20.1070.10">
    <property type="entry name" value="Rhodopsin 7-helix transmembrane proteins"/>
    <property type="match status" value="2"/>
</dbReference>
<feature type="transmembrane region" description="Helical" evidence="9">
    <location>
        <begin position="74"/>
        <end position="92"/>
    </location>
</feature>
<name>A0ABD0M394_9CAEN</name>
<dbReference type="GO" id="GO:0016020">
    <property type="term" value="C:membrane"/>
    <property type="evidence" value="ECO:0007669"/>
    <property type="project" value="UniProtKB-SubCell"/>
</dbReference>